<feature type="transmembrane region" description="Helical" evidence="8">
    <location>
        <begin position="160"/>
        <end position="187"/>
    </location>
</feature>
<evidence type="ECO:0000256" key="3">
    <source>
        <dbReference type="ARBA" id="ARBA00022692"/>
    </source>
</evidence>
<keyword evidence="2 7" id="KW-1003">Cell membrane</keyword>
<feature type="transmembrane region" description="Helical" evidence="8">
    <location>
        <begin position="283"/>
        <end position="306"/>
    </location>
</feature>
<reference evidence="10" key="1">
    <citation type="submission" date="2016-10" db="EMBL/GenBank/DDBJ databases">
        <authorList>
            <person name="Varghese N."/>
            <person name="Submissions S."/>
        </authorList>
    </citation>
    <scope>NUCLEOTIDE SEQUENCE [LARGE SCALE GENOMIC DNA]</scope>
    <source>
        <strain evidence="10">DSM 11005</strain>
    </source>
</reference>
<feature type="transmembrane region" description="Helical" evidence="8">
    <location>
        <begin position="135"/>
        <end position="154"/>
    </location>
</feature>
<evidence type="ECO:0000256" key="6">
    <source>
        <dbReference type="ARBA" id="ARBA00023136"/>
    </source>
</evidence>
<keyword evidence="4" id="KW-1278">Translocase</keyword>
<dbReference type="OrthoDB" id="9783838at2"/>
<dbReference type="Proteomes" id="UP000198943">
    <property type="component" value="Unassembled WGS sequence"/>
</dbReference>
<feature type="transmembrane region" description="Helical" evidence="8">
    <location>
        <begin position="83"/>
        <end position="102"/>
    </location>
</feature>
<evidence type="ECO:0000256" key="2">
    <source>
        <dbReference type="ARBA" id="ARBA00022475"/>
    </source>
</evidence>
<dbReference type="AlphaFoldDB" id="A0A1G6IX92"/>
<dbReference type="EMBL" id="FMYW01000002">
    <property type="protein sequence ID" value="SDC11003.1"/>
    <property type="molecule type" value="Genomic_DNA"/>
</dbReference>
<keyword evidence="7" id="KW-0739">Sodium transport</keyword>
<dbReference type="PANTHER" id="PTHR35806">
    <property type="entry name" value="OXALOACETATE DECARBOXYLASE BETA CHAIN 2"/>
    <property type="match status" value="1"/>
</dbReference>
<evidence type="ECO:0000313" key="9">
    <source>
        <dbReference type="EMBL" id="SDC11003.1"/>
    </source>
</evidence>
<feature type="transmembrane region" description="Helical" evidence="8">
    <location>
        <begin position="355"/>
        <end position="375"/>
    </location>
</feature>
<evidence type="ECO:0000256" key="7">
    <source>
        <dbReference type="PIRNR" id="PIRNR015658"/>
    </source>
</evidence>
<dbReference type="PANTHER" id="PTHR35806:SF1">
    <property type="entry name" value="OXALOACETATE DECARBOXYLASE BETA CHAIN 2"/>
    <property type="match status" value="1"/>
</dbReference>
<keyword evidence="7" id="KW-0915">Sodium</keyword>
<evidence type="ECO:0000256" key="4">
    <source>
        <dbReference type="ARBA" id="ARBA00022967"/>
    </source>
</evidence>
<evidence type="ECO:0000256" key="8">
    <source>
        <dbReference type="SAM" id="Phobius"/>
    </source>
</evidence>
<feature type="transmembrane region" description="Helical" evidence="8">
    <location>
        <begin position="20"/>
        <end position="39"/>
    </location>
</feature>
<organism evidence="9 10">
    <name type="scientific">Succiniclasticum ruminis</name>
    <dbReference type="NCBI Taxonomy" id="40841"/>
    <lineage>
        <taxon>Bacteria</taxon>
        <taxon>Bacillati</taxon>
        <taxon>Bacillota</taxon>
        <taxon>Negativicutes</taxon>
        <taxon>Acidaminococcales</taxon>
        <taxon>Acidaminococcaceae</taxon>
        <taxon>Succiniclasticum</taxon>
    </lineage>
</organism>
<name>A0A1G6IX92_9FIRM</name>
<feature type="transmembrane region" description="Helical" evidence="8">
    <location>
        <begin position="108"/>
        <end position="128"/>
    </location>
</feature>
<evidence type="ECO:0000256" key="5">
    <source>
        <dbReference type="ARBA" id="ARBA00022989"/>
    </source>
</evidence>
<comment type="subcellular location">
    <subcellularLocation>
        <location evidence="1">Cell membrane</location>
        <topology evidence="1">Multi-pass membrane protein</topology>
    </subcellularLocation>
</comment>
<dbReference type="Pfam" id="PF03977">
    <property type="entry name" value="OAD_beta"/>
    <property type="match status" value="1"/>
</dbReference>
<feature type="transmembrane region" description="Helical" evidence="8">
    <location>
        <begin position="254"/>
        <end position="271"/>
    </location>
</feature>
<accession>A0A1G6IX92</accession>
<dbReference type="PIRSF" id="PIRSF015658">
    <property type="entry name" value="MmdB_OadB"/>
    <property type="match status" value="1"/>
</dbReference>
<keyword evidence="7" id="KW-0406">Ion transport</keyword>
<feature type="transmembrane region" description="Helical" evidence="8">
    <location>
        <begin position="208"/>
        <end position="234"/>
    </location>
</feature>
<keyword evidence="7" id="KW-0813">Transport</keyword>
<keyword evidence="10" id="KW-1185">Reference proteome</keyword>
<dbReference type="GO" id="GO:0006814">
    <property type="term" value="P:sodium ion transport"/>
    <property type="evidence" value="ECO:0007669"/>
    <property type="project" value="UniProtKB-UniRule"/>
</dbReference>
<gene>
    <name evidence="9" type="ORF">SAMN04487864_102254</name>
</gene>
<proteinExistence type="predicted"/>
<keyword evidence="5 8" id="KW-1133">Transmembrane helix</keyword>
<keyword evidence="6 7" id="KW-0472">Membrane</keyword>
<dbReference type="GO" id="GO:0016829">
    <property type="term" value="F:lyase activity"/>
    <property type="evidence" value="ECO:0007669"/>
    <property type="project" value="InterPro"/>
</dbReference>
<dbReference type="RefSeq" id="WP_093729414.1">
    <property type="nucleotide sequence ID" value="NZ_FMYW01000002.1"/>
</dbReference>
<sequence length="377" mass="39312">MEALIVSLQSVWNDSGFEGLTSGNVIMLLVGLILLYLAIGKGFEPLLLSNIAFGCLLGNIPKTGFFDEPGVMQVILYGINHEVFPPLIFMGVGAMTDFGPLLANPKTLLLGAAAQGGVFVCLIGAMLLGFDLREAASIGIIGGADGPTAIYLTVKMAPHLLGAIAVAAYSYMSLVPLIQPPIMTLCTSKADRMIKMDQLRTVTKFERIIFPIASTIFISLLLPPVCALIGMLMLGNLYKEAGCLDRLSDTAQNALMNIVTIFLSVGTGLTMEAEKFLRYQTILIICLGLVAFAAGTALGCLFGQVMKITSGGKVNPLIGSAGVSAVPMAARVSQVVGQKANPSNFLLMHAMGPNVAGVIGTAVAAGTMLAMIGPAGK</sequence>
<protein>
    <submittedName>
        <fullName evidence="9">Glutaconyl-CoA decarboxylase beta subunit</fullName>
    </submittedName>
</protein>
<dbReference type="NCBIfam" id="TIGR01109">
    <property type="entry name" value="Na_pump_decarbB"/>
    <property type="match status" value="1"/>
</dbReference>
<dbReference type="GO" id="GO:0005886">
    <property type="term" value="C:plasma membrane"/>
    <property type="evidence" value="ECO:0007669"/>
    <property type="project" value="UniProtKB-SubCell"/>
</dbReference>
<dbReference type="InterPro" id="IPR005661">
    <property type="entry name" value="OadB_MmdB"/>
</dbReference>
<evidence type="ECO:0000313" key="10">
    <source>
        <dbReference type="Proteomes" id="UP000198943"/>
    </source>
</evidence>
<keyword evidence="3 8" id="KW-0812">Transmembrane</keyword>
<evidence type="ECO:0000256" key="1">
    <source>
        <dbReference type="ARBA" id="ARBA00004651"/>
    </source>
</evidence>